<keyword evidence="4" id="KW-1185">Reference proteome</keyword>
<evidence type="ECO:0000256" key="1">
    <source>
        <dbReference type="SAM" id="Phobius"/>
    </source>
</evidence>
<dbReference type="GO" id="GO:0003677">
    <property type="term" value="F:DNA binding"/>
    <property type="evidence" value="ECO:0007669"/>
    <property type="project" value="InterPro"/>
</dbReference>
<reference evidence="3 4" key="2">
    <citation type="submission" date="2016-07" db="EMBL/GenBank/DDBJ databases">
        <title>Revisiting the Taxonomy of the Elizabethkingia Genus based on Whole-Genome Sequencing, Optical Mapping, and MALDI-TOF.</title>
        <authorList>
            <person name="Nicholson A.C."/>
        </authorList>
    </citation>
    <scope>NUCLEOTIDE SEQUENCE [LARGE SCALE GENOMIC DNA]</scope>
    <source>
        <strain evidence="3 4">C1558</strain>
    </source>
</reference>
<evidence type="ECO:0000313" key="2">
    <source>
        <dbReference type="EMBL" id="OPB78674.1"/>
    </source>
</evidence>
<evidence type="ECO:0008006" key="6">
    <source>
        <dbReference type="Google" id="ProtNLM"/>
    </source>
</evidence>
<dbReference type="InterPro" id="IPR016032">
    <property type="entry name" value="Sig_transdc_resp-reg_C-effctor"/>
</dbReference>
<keyword evidence="1" id="KW-0472">Membrane</keyword>
<organism evidence="2 5">
    <name type="scientific">Elizabethkingia ursingii</name>
    <dbReference type="NCBI Taxonomy" id="1756150"/>
    <lineage>
        <taxon>Bacteria</taxon>
        <taxon>Pseudomonadati</taxon>
        <taxon>Bacteroidota</taxon>
        <taxon>Flavobacteriia</taxon>
        <taxon>Flavobacteriales</taxon>
        <taxon>Weeksellaceae</taxon>
        <taxon>Elizabethkingia</taxon>
    </lineage>
</organism>
<dbReference type="Proteomes" id="UP000190816">
    <property type="component" value="Unassembled WGS sequence"/>
</dbReference>
<feature type="transmembrane region" description="Helical" evidence="1">
    <location>
        <begin position="327"/>
        <end position="348"/>
    </location>
</feature>
<dbReference type="SUPFAM" id="SSF46894">
    <property type="entry name" value="C-terminal effector domain of the bipartite response regulators"/>
    <property type="match status" value="1"/>
</dbReference>
<dbReference type="Gene3D" id="1.10.10.10">
    <property type="entry name" value="Winged helix-like DNA-binding domain superfamily/Winged helix DNA-binding domain"/>
    <property type="match status" value="1"/>
</dbReference>
<gene>
    <name evidence="2" type="ORF">BAY32_00615</name>
    <name evidence="3" type="ORF">BB021_00060</name>
</gene>
<dbReference type="EMBL" id="MAIC01000011">
    <property type="protein sequence ID" value="OPB78674.1"/>
    <property type="molecule type" value="Genomic_DNA"/>
</dbReference>
<protein>
    <recommendedName>
        <fullName evidence="6">HTH luxR-type domain-containing protein</fullName>
    </recommendedName>
</protein>
<evidence type="ECO:0000313" key="5">
    <source>
        <dbReference type="Proteomes" id="UP000190816"/>
    </source>
</evidence>
<dbReference type="RefSeq" id="WP_078404133.1">
    <property type="nucleotide sequence ID" value="NZ_CP016377.1"/>
</dbReference>
<dbReference type="Proteomes" id="UP000190016">
    <property type="component" value="Unassembled WGS sequence"/>
</dbReference>
<dbReference type="GO" id="GO:0006355">
    <property type="term" value="P:regulation of DNA-templated transcription"/>
    <property type="evidence" value="ECO:0007669"/>
    <property type="project" value="InterPro"/>
</dbReference>
<dbReference type="EMBL" id="MBDS01000002">
    <property type="protein sequence ID" value="OPB92833.1"/>
    <property type="molecule type" value="Genomic_DNA"/>
</dbReference>
<dbReference type="InterPro" id="IPR011990">
    <property type="entry name" value="TPR-like_helical_dom_sf"/>
</dbReference>
<name>A0AAJ3NEI1_9FLAO</name>
<dbReference type="KEGG" id="ego:BBD34_14575"/>
<dbReference type="SUPFAM" id="SSF48452">
    <property type="entry name" value="TPR-like"/>
    <property type="match status" value="1"/>
</dbReference>
<proteinExistence type="predicted"/>
<reference evidence="2 5" key="1">
    <citation type="submission" date="2016-06" db="EMBL/GenBank/DDBJ databases">
        <authorList>
            <person name="Nicholson A.C."/>
        </authorList>
    </citation>
    <scope>NUCLEOTIDE SEQUENCE [LARGE SCALE GENOMIC DNA]</scope>
    <source>
        <strain evidence="2 5">G4123</strain>
    </source>
</reference>
<dbReference type="AlphaFoldDB" id="A0AAJ3NEI1"/>
<dbReference type="InterPro" id="IPR036388">
    <property type="entry name" value="WH-like_DNA-bd_sf"/>
</dbReference>
<keyword evidence="1" id="KW-1133">Transmembrane helix</keyword>
<sequence>MRLKLCFLILPFLCFSQYSTKDIDTLLVSINKVPNRKFSGDYIIKNKKIIAASISLRYLKGEALGYIQIASALRLDGKYKECLKLLKIAELKAREAKDDYTFGKLYLEYAQVNYDIGLSEIAVKYVNLSISHLLKARPYPNYKKTMQYAYGCRAVYYEKLDTKEFLNSLFKSVEYNPTPINTSNIALYYISSNKLDSAKYYLDKSFAILNDTKFKDTDYPKAAVLIANGEYLLATKKYNESINNINQAIKICSKFSFLQMRLKAYQVLINIYKANGNKKKEIEINKEYNLLEENIRKRQHNAIIVSIDNLLNENSEIPRLKKRQMQVMNGVVYLVIIFSLIFFSILLFRNYKKRNSSPLYNLEENDSIEIAEINSQSVKQLMNMAKENNPKFLILFQEVYPDFCDKIKSLDPNITKDLLKFCALLKLGFSTKEIAEYTFIEARSVQTKKNRLRKQLNIASNVDLNLYMMKLLD</sequence>
<dbReference type="Gene3D" id="1.25.40.10">
    <property type="entry name" value="Tetratricopeptide repeat domain"/>
    <property type="match status" value="1"/>
</dbReference>
<keyword evidence="1" id="KW-0812">Transmembrane</keyword>
<evidence type="ECO:0000313" key="3">
    <source>
        <dbReference type="EMBL" id="OPB92833.1"/>
    </source>
</evidence>
<comment type="caution">
    <text evidence="2">The sequence shown here is derived from an EMBL/GenBank/DDBJ whole genome shotgun (WGS) entry which is preliminary data.</text>
</comment>
<accession>A0AAJ3NEI1</accession>
<evidence type="ECO:0000313" key="4">
    <source>
        <dbReference type="Proteomes" id="UP000190016"/>
    </source>
</evidence>